<evidence type="ECO:0000313" key="2">
    <source>
        <dbReference type="EMBL" id="GJS81230.1"/>
    </source>
</evidence>
<feature type="compositionally biased region" description="Polar residues" evidence="1">
    <location>
        <begin position="202"/>
        <end position="215"/>
    </location>
</feature>
<name>A0ABQ4YUM4_9ASTR</name>
<sequence>MRKVTKGSLVVDHGNKHGSLYMVEVHTEGIGAIIDGSGSAALLFGEAEEGFPYNVREDKETAEAAAGVANGIVMLKMVPKTPLQFGVAERLSRTFRIERMGLRAEAPKMLWAYKVSTAYVIYLIPYVSIGLCIPEEEWLGKDTSLAHLKAAAQMKCDTAFEIRRVTRLSKAVILHLWTRFMEPENDSIVVEHRLSLEIIQSPGGSLDTSEGSKNGLSFEDSVRSDEEESEDGASSKEGGSKTLQNLKVCSWAKLVRILISEGSLSFLKILKTKSLTEMFTRLVMKKKLKLCTASTGAIYRIEVCTEVDYLGRSIIVMGVVYDWVVYEVNSDNF</sequence>
<dbReference type="Proteomes" id="UP001151760">
    <property type="component" value="Unassembled WGS sequence"/>
</dbReference>
<organism evidence="2 3">
    <name type="scientific">Tanacetum coccineum</name>
    <dbReference type="NCBI Taxonomy" id="301880"/>
    <lineage>
        <taxon>Eukaryota</taxon>
        <taxon>Viridiplantae</taxon>
        <taxon>Streptophyta</taxon>
        <taxon>Embryophyta</taxon>
        <taxon>Tracheophyta</taxon>
        <taxon>Spermatophyta</taxon>
        <taxon>Magnoliopsida</taxon>
        <taxon>eudicotyledons</taxon>
        <taxon>Gunneridae</taxon>
        <taxon>Pentapetalae</taxon>
        <taxon>asterids</taxon>
        <taxon>campanulids</taxon>
        <taxon>Asterales</taxon>
        <taxon>Asteraceae</taxon>
        <taxon>Asteroideae</taxon>
        <taxon>Anthemideae</taxon>
        <taxon>Anthemidinae</taxon>
        <taxon>Tanacetum</taxon>
    </lineage>
</organism>
<proteinExistence type="predicted"/>
<evidence type="ECO:0000256" key="1">
    <source>
        <dbReference type="SAM" id="MobiDB-lite"/>
    </source>
</evidence>
<feature type="region of interest" description="Disordered" evidence="1">
    <location>
        <begin position="202"/>
        <end position="239"/>
    </location>
</feature>
<keyword evidence="3" id="KW-1185">Reference proteome</keyword>
<accession>A0ABQ4YUM4</accession>
<evidence type="ECO:0000313" key="3">
    <source>
        <dbReference type="Proteomes" id="UP001151760"/>
    </source>
</evidence>
<reference evidence="2" key="2">
    <citation type="submission" date="2022-01" db="EMBL/GenBank/DDBJ databases">
        <authorList>
            <person name="Yamashiro T."/>
            <person name="Shiraishi A."/>
            <person name="Satake H."/>
            <person name="Nakayama K."/>
        </authorList>
    </citation>
    <scope>NUCLEOTIDE SEQUENCE</scope>
</reference>
<dbReference type="EMBL" id="BQNB010010733">
    <property type="protein sequence ID" value="GJS81230.1"/>
    <property type="molecule type" value="Genomic_DNA"/>
</dbReference>
<reference evidence="2" key="1">
    <citation type="journal article" date="2022" name="Int. J. Mol. Sci.">
        <title>Draft Genome of Tanacetum Coccineum: Genomic Comparison of Closely Related Tanacetum-Family Plants.</title>
        <authorList>
            <person name="Yamashiro T."/>
            <person name="Shiraishi A."/>
            <person name="Nakayama K."/>
            <person name="Satake H."/>
        </authorList>
    </citation>
    <scope>NUCLEOTIDE SEQUENCE</scope>
</reference>
<gene>
    <name evidence="2" type="ORF">Tco_0747771</name>
</gene>
<protein>
    <submittedName>
        <fullName evidence="2">Uncharacterized protein</fullName>
    </submittedName>
</protein>
<comment type="caution">
    <text evidence="2">The sequence shown here is derived from an EMBL/GenBank/DDBJ whole genome shotgun (WGS) entry which is preliminary data.</text>
</comment>